<organism evidence="1">
    <name type="scientific">marine metagenome</name>
    <dbReference type="NCBI Taxonomy" id="408172"/>
    <lineage>
        <taxon>unclassified sequences</taxon>
        <taxon>metagenomes</taxon>
        <taxon>ecological metagenomes</taxon>
    </lineage>
</organism>
<gene>
    <name evidence="1" type="ORF">METZ01_LOCUS305832</name>
</gene>
<proteinExistence type="predicted"/>
<dbReference type="EMBL" id="UINC01096247">
    <property type="protein sequence ID" value="SVC52978.1"/>
    <property type="molecule type" value="Genomic_DNA"/>
</dbReference>
<dbReference type="AlphaFoldDB" id="A0A382MXB5"/>
<accession>A0A382MXB5</accession>
<reference evidence="1" key="1">
    <citation type="submission" date="2018-05" db="EMBL/GenBank/DDBJ databases">
        <authorList>
            <person name="Lanie J.A."/>
            <person name="Ng W.-L."/>
            <person name="Kazmierczak K.M."/>
            <person name="Andrzejewski T.M."/>
            <person name="Davidsen T.M."/>
            <person name="Wayne K.J."/>
            <person name="Tettelin H."/>
            <person name="Glass J.I."/>
            <person name="Rusch D."/>
            <person name="Podicherti R."/>
            <person name="Tsui H.-C.T."/>
            <person name="Winkler M.E."/>
        </authorList>
    </citation>
    <scope>NUCLEOTIDE SEQUENCE</scope>
</reference>
<sequence>FAMAQFVTVQGVIRDNESSSIPDGDYTITFKLYSSESGGSASWTEEQTLTVVNGVYGVELGTAEPLTSLDWGTQFWLEIASITGASFSTNEALSPRTRMTMTPYAIMAGMSGTTNVMPQDGNVGIGTTSPSFKLDVQPSSKNARIGRAEVGGWPPNNGYAYFGNQNLNHNGVGNYALLQSHDGHTYLNAVSGKKLHFRINNADKMTIASNGYVGIGTTTPNYPLEVSGQILTTGGVHATGDWYRINGNGGLYFQNWGGGWHMTDETWIRSYGSKRVYSNSIIRADGGFQVDGNTVIDADAGWHRAWNNTGIYFASHGGGFHMTDATWVRVYNGKNLYWGNAEAMGRKLSLDHGGNKTSLYNDNSGIIFYAQHSNHGN</sequence>
<evidence type="ECO:0000313" key="1">
    <source>
        <dbReference type="EMBL" id="SVC52978.1"/>
    </source>
</evidence>
<feature type="non-terminal residue" evidence="1">
    <location>
        <position position="377"/>
    </location>
</feature>
<protein>
    <submittedName>
        <fullName evidence="1">Uncharacterized protein</fullName>
    </submittedName>
</protein>
<feature type="non-terminal residue" evidence="1">
    <location>
        <position position="1"/>
    </location>
</feature>
<name>A0A382MXB5_9ZZZZ</name>